<evidence type="ECO:0000313" key="1">
    <source>
        <dbReference type="EMBL" id="MCI37753.1"/>
    </source>
</evidence>
<reference evidence="1 2" key="1">
    <citation type="journal article" date="2018" name="Front. Plant Sci.">
        <title>Red Clover (Trifolium pratense) and Zigzag Clover (T. medium) - A Picture of Genomic Similarities and Differences.</title>
        <authorList>
            <person name="Dluhosova J."/>
            <person name="Istvanek J."/>
            <person name="Nedelnik J."/>
            <person name="Repkova J."/>
        </authorList>
    </citation>
    <scope>NUCLEOTIDE SEQUENCE [LARGE SCALE GENOMIC DNA]</scope>
    <source>
        <strain evidence="2">cv. 10/8</strain>
        <tissue evidence="1">Leaf</tissue>
    </source>
</reference>
<protein>
    <submittedName>
        <fullName evidence="1">Uncharacterized protein</fullName>
    </submittedName>
</protein>
<evidence type="ECO:0000313" key="2">
    <source>
        <dbReference type="Proteomes" id="UP000265520"/>
    </source>
</evidence>
<accession>A0A392RMA5</accession>
<dbReference type="AlphaFoldDB" id="A0A392RMA5"/>
<organism evidence="1 2">
    <name type="scientific">Trifolium medium</name>
    <dbReference type="NCBI Taxonomy" id="97028"/>
    <lineage>
        <taxon>Eukaryota</taxon>
        <taxon>Viridiplantae</taxon>
        <taxon>Streptophyta</taxon>
        <taxon>Embryophyta</taxon>
        <taxon>Tracheophyta</taxon>
        <taxon>Spermatophyta</taxon>
        <taxon>Magnoliopsida</taxon>
        <taxon>eudicotyledons</taxon>
        <taxon>Gunneridae</taxon>
        <taxon>Pentapetalae</taxon>
        <taxon>rosids</taxon>
        <taxon>fabids</taxon>
        <taxon>Fabales</taxon>
        <taxon>Fabaceae</taxon>
        <taxon>Papilionoideae</taxon>
        <taxon>50 kb inversion clade</taxon>
        <taxon>NPAAA clade</taxon>
        <taxon>Hologalegina</taxon>
        <taxon>IRL clade</taxon>
        <taxon>Trifolieae</taxon>
        <taxon>Trifolium</taxon>
    </lineage>
</organism>
<comment type="caution">
    <text evidence="1">The sequence shown here is derived from an EMBL/GenBank/DDBJ whole genome shotgun (WGS) entry which is preliminary data.</text>
</comment>
<keyword evidence="2" id="KW-1185">Reference proteome</keyword>
<name>A0A392RMA5_9FABA</name>
<dbReference type="Proteomes" id="UP000265520">
    <property type="component" value="Unassembled WGS sequence"/>
</dbReference>
<proteinExistence type="predicted"/>
<dbReference type="EMBL" id="LXQA010248005">
    <property type="protein sequence ID" value="MCI37753.1"/>
    <property type="molecule type" value="Genomic_DNA"/>
</dbReference>
<sequence>MAVRNYEEEFTLVIAMSSSRDAWSVRWDLKRQSFRLTLPRVKASEKTSLWPRGPLDDLGSQPLDLINGCDHVRRVVW</sequence>
<feature type="non-terminal residue" evidence="1">
    <location>
        <position position="77"/>
    </location>
</feature>